<organism evidence="2">
    <name type="scientific">Aplanochytrium stocchinoi</name>
    <dbReference type="NCBI Taxonomy" id="215587"/>
    <lineage>
        <taxon>Eukaryota</taxon>
        <taxon>Sar</taxon>
        <taxon>Stramenopiles</taxon>
        <taxon>Bigyra</taxon>
        <taxon>Labyrinthulomycetes</taxon>
        <taxon>Thraustochytrida</taxon>
        <taxon>Thraustochytriidae</taxon>
        <taxon>Aplanochytrium</taxon>
    </lineage>
</organism>
<keyword evidence="1" id="KW-1133">Transmembrane helix</keyword>
<keyword evidence="1" id="KW-0812">Transmembrane</keyword>
<dbReference type="EMBL" id="HBIN01017627">
    <property type="protein sequence ID" value="CAE0443357.1"/>
    <property type="molecule type" value="Transcribed_RNA"/>
</dbReference>
<feature type="transmembrane region" description="Helical" evidence="1">
    <location>
        <begin position="109"/>
        <end position="130"/>
    </location>
</feature>
<dbReference type="AlphaFoldDB" id="A0A7S3V096"/>
<evidence type="ECO:0000313" key="2">
    <source>
        <dbReference type="EMBL" id="CAE0443357.1"/>
    </source>
</evidence>
<feature type="transmembrane region" description="Helical" evidence="1">
    <location>
        <begin position="208"/>
        <end position="226"/>
    </location>
</feature>
<evidence type="ECO:0000256" key="1">
    <source>
        <dbReference type="SAM" id="Phobius"/>
    </source>
</evidence>
<feature type="transmembrane region" description="Helical" evidence="1">
    <location>
        <begin position="12"/>
        <end position="30"/>
    </location>
</feature>
<name>A0A7S3V096_9STRA</name>
<reference evidence="2" key="1">
    <citation type="submission" date="2021-01" db="EMBL/GenBank/DDBJ databases">
        <authorList>
            <person name="Corre E."/>
            <person name="Pelletier E."/>
            <person name="Niang G."/>
            <person name="Scheremetjew M."/>
            <person name="Finn R."/>
            <person name="Kale V."/>
            <person name="Holt S."/>
            <person name="Cochrane G."/>
            <person name="Meng A."/>
            <person name="Brown T."/>
            <person name="Cohen L."/>
        </authorList>
    </citation>
    <scope>NUCLEOTIDE SEQUENCE</scope>
    <source>
        <strain evidence="2">GSBS06</strain>
    </source>
</reference>
<keyword evidence="1" id="KW-0472">Membrane</keyword>
<gene>
    <name evidence="2" type="ORF">ASTO00021_LOCUS13449</name>
</gene>
<feature type="transmembrane region" description="Helical" evidence="1">
    <location>
        <begin position="46"/>
        <end position="65"/>
    </location>
</feature>
<proteinExistence type="predicted"/>
<protein>
    <submittedName>
        <fullName evidence="2">Uncharacterized protein</fullName>
    </submittedName>
</protein>
<accession>A0A7S3V096</accession>
<feature type="transmembrane region" description="Helical" evidence="1">
    <location>
        <begin position="261"/>
        <end position="277"/>
    </location>
</feature>
<sequence length="327" mass="38061">MAHLITKHDPFHIHKILGVFVLLSFLYRLFNVGRYGIAFPKTENKWFSVCSVALHGVLSLSSLLLPLPKKRNFSSPMIWPEFRLHSIVFAMRHVICTIINLLQLWPTNFWANLVAKASIVLSTISLARLITENYGDKVKRTTNSMPYPRNVTKAEEKLVKNLYAQAQFHAVIQAIFEDPTASFMPILAIQAAPLLMTLVRKGKIGSYWYHRIYAISLWLPFAIYWWRFYLRTIDMGETYWSANVATLIVLKLRFSGYNQEVAWAVGLFFLALGFEYLCSPFNHMVNNNFYYYYFFLTGYTIVGPTYGKRHYLPLFRSKSVDIRSYVE</sequence>
<feature type="transmembrane region" description="Helical" evidence="1">
    <location>
        <begin position="289"/>
        <end position="307"/>
    </location>
</feature>